<dbReference type="RefSeq" id="WP_147045038.1">
    <property type="nucleotide sequence ID" value="NZ_BJZV01000002.1"/>
</dbReference>
<dbReference type="PROSITE" id="PS51257">
    <property type="entry name" value="PROKAR_LIPOPROTEIN"/>
    <property type="match status" value="1"/>
</dbReference>
<keyword evidence="3" id="KW-1185">Reference proteome</keyword>
<evidence type="ECO:0000256" key="1">
    <source>
        <dbReference type="SAM" id="SignalP"/>
    </source>
</evidence>
<gene>
    <name evidence="2" type="ORF">MGN01_05480</name>
</gene>
<accession>A0A512JFI9</accession>
<dbReference type="OrthoDB" id="8005841at2"/>
<keyword evidence="1" id="KW-0732">Signal</keyword>
<organism evidence="2 3">
    <name type="scientific">Methylobacterium gnaphalii</name>
    <dbReference type="NCBI Taxonomy" id="1010610"/>
    <lineage>
        <taxon>Bacteria</taxon>
        <taxon>Pseudomonadati</taxon>
        <taxon>Pseudomonadota</taxon>
        <taxon>Alphaproteobacteria</taxon>
        <taxon>Hyphomicrobiales</taxon>
        <taxon>Methylobacteriaceae</taxon>
        <taxon>Methylobacterium</taxon>
    </lineage>
</organism>
<evidence type="ECO:0000313" key="3">
    <source>
        <dbReference type="Proteomes" id="UP000321750"/>
    </source>
</evidence>
<dbReference type="EMBL" id="BJZV01000002">
    <property type="protein sequence ID" value="GEP08703.1"/>
    <property type="molecule type" value="Genomic_DNA"/>
</dbReference>
<comment type="caution">
    <text evidence="2">The sequence shown here is derived from an EMBL/GenBank/DDBJ whole genome shotgun (WGS) entry which is preliminary data.</text>
</comment>
<protein>
    <recommendedName>
        <fullName evidence="4">Lipoprotein</fullName>
    </recommendedName>
</protein>
<sequence>MSIRPTGLALAALIAVSSLGACNSVSSVPGPTAAAALPAEPAAAPVADLAKGSGCGPTIAHTRAIVDSDIATENLNASVGKRFAADLDGAAAACAAGRSAEGLRLLAAAKSRYGYR</sequence>
<proteinExistence type="predicted"/>
<reference evidence="2 3" key="1">
    <citation type="submission" date="2019-07" db="EMBL/GenBank/DDBJ databases">
        <title>Whole genome shotgun sequence of Methylobacterium gnaphalii NBRC 107716.</title>
        <authorList>
            <person name="Hosoyama A."/>
            <person name="Uohara A."/>
            <person name="Ohji S."/>
            <person name="Ichikawa N."/>
        </authorList>
    </citation>
    <scope>NUCLEOTIDE SEQUENCE [LARGE SCALE GENOMIC DNA]</scope>
    <source>
        <strain evidence="2 3">NBRC 107716</strain>
    </source>
</reference>
<feature type="signal peptide" evidence="1">
    <location>
        <begin position="1"/>
        <end position="20"/>
    </location>
</feature>
<evidence type="ECO:0008006" key="4">
    <source>
        <dbReference type="Google" id="ProtNLM"/>
    </source>
</evidence>
<feature type="chain" id="PRO_5022126128" description="Lipoprotein" evidence="1">
    <location>
        <begin position="21"/>
        <end position="116"/>
    </location>
</feature>
<dbReference type="Proteomes" id="UP000321750">
    <property type="component" value="Unassembled WGS sequence"/>
</dbReference>
<dbReference type="AlphaFoldDB" id="A0A512JFI9"/>
<name>A0A512JFI9_9HYPH</name>
<evidence type="ECO:0000313" key="2">
    <source>
        <dbReference type="EMBL" id="GEP08703.1"/>
    </source>
</evidence>